<accession>A0A060CCC1</accession>
<feature type="non-terminal residue" evidence="2">
    <location>
        <position position="130"/>
    </location>
</feature>
<dbReference type="InterPro" id="IPR001173">
    <property type="entry name" value="Glyco_trans_2-like"/>
</dbReference>
<sequence length="130" mass="14469">MQAENARLQPWLSVLIPVYNVRAYLGECVASIMEQIDDGVEVLLLDDASTDGSLALVEALRERWPASIRVLRHSRNGGIGAARNALLDACRGEYVWFIDADDKLLPHVVKQLRAVVQASRPDLVLCDFRV</sequence>
<feature type="domain" description="Glycosyltransferase 2-like" evidence="1">
    <location>
        <begin position="13"/>
        <end position="128"/>
    </location>
</feature>
<protein>
    <submittedName>
        <fullName evidence="2">Glycos_transf_2</fullName>
    </submittedName>
</protein>
<dbReference type="InterPro" id="IPR029044">
    <property type="entry name" value="Nucleotide-diphossugar_trans"/>
</dbReference>
<dbReference type="EMBL" id="KF125271">
    <property type="protein sequence ID" value="AIA92597.1"/>
    <property type="molecule type" value="Genomic_DNA"/>
</dbReference>
<dbReference type="CDD" id="cd00761">
    <property type="entry name" value="Glyco_tranf_GTA_type"/>
    <property type="match status" value="1"/>
</dbReference>
<name>A0A060CCC1_9BURK</name>
<dbReference type="Gene3D" id="3.90.550.10">
    <property type="entry name" value="Spore Coat Polysaccharide Biosynthesis Protein SpsA, Chain A"/>
    <property type="match status" value="1"/>
</dbReference>
<dbReference type="AlphaFoldDB" id="A0A060CCC1"/>
<evidence type="ECO:0000313" key="2">
    <source>
        <dbReference type="EMBL" id="AIA92597.1"/>
    </source>
</evidence>
<reference evidence="2" key="1">
    <citation type="journal article" date="2013" name="Environ. Microbiol.">
        <title>Seasonally variable intestinal metagenomes of the red palm weevil (Rhynchophorus ferrugineus).</title>
        <authorList>
            <person name="Jia S."/>
            <person name="Zhang X."/>
            <person name="Zhang G."/>
            <person name="Yin A."/>
            <person name="Zhang S."/>
            <person name="Li F."/>
            <person name="Wang L."/>
            <person name="Zhao D."/>
            <person name="Yun Q."/>
            <person name="Tala"/>
            <person name="Wang J."/>
            <person name="Sun G."/>
            <person name="Baabdullah M."/>
            <person name="Yu X."/>
            <person name="Hu S."/>
            <person name="Al-Mssallem I.S."/>
            <person name="Yu J."/>
        </authorList>
    </citation>
    <scope>NUCLEOTIDE SEQUENCE</scope>
</reference>
<dbReference type="PANTHER" id="PTHR22916:SF3">
    <property type="entry name" value="UDP-GLCNAC:BETAGAL BETA-1,3-N-ACETYLGLUCOSAMINYLTRANSFERASE-LIKE PROTEIN 1"/>
    <property type="match status" value="1"/>
</dbReference>
<dbReference type="SUPFAM" id="SSF53448">
    <property type="entry name" value="Nucleotide-diphospho-sugar transferases"/>
    <property type="match status" value="1"/>
</dbReference>
<proteinExistence type="predicted"/>
<dbReference type="Pfam" id="PF00535">
    <property type="entry name" value="Glycos_transf_2"/>
    <property type="match status" value="1"/>
</dbReference>
<organism evidence="2">
    <name type="scientific">uncultured Acidovorax sp</name>
    <dbReference type="NCBI Taxonomy" id="158751"/>
    <lineage>
        <taxon>Bacteria</taxon>
        <taxon>Pseudomonadati</taxon>
        <taxon>Pseudomonadota</taxon>
        <taxon>Betaproteobacteria</taxon>
        <taxon>Burkholderiales</taxon>
        <taxon>Comamonadaceae</taxon>
        <taxon>Acidovorax</taxon>
        <taxon>environmental samples</taxon>
    </lineage>
</organism>
<dbReference type="GO" id="GO:0016758">
    <property type="term" value="F:hexosyltransferase activity"/>
    <property type="evidence" value="ECO:0007669"/>
    <property type="project" value="UniProtKB-ARBA"/>
</dbReference>
<dbReference type="PANTHER" id="PTHR22916">
    <property type="entry name" value="GLYCOSYLTRANSFERASE"/>
    <property type="match status" value="1"/>
</dbReference>
<evidence type="ECO:0000259" key="1">
    <source>
        <dbReference type="Pfam" id="PF00535"/>
    </source>
</evidence>